<dbReference type="Gene3D" id="1.10.1220.160">
    <property type="entry name" value="DNA sulphur modification protein DndE"/>
    <property type="match status" value="1"/>
</dbReference>
<dbReference type="InterPro" id="IPR038472">
    <property type="entry name" value="DndE_sf"/>
</dbReference>
<evidence type="ECO:0000313" key="1">
    <source>
        <dbReference type="EMBL" id="SVA88363.1"/>
    </source>
</evidence>
<proteinExistence type="predicted"/>
<sequence>MARVAILKALELNPKPINLELPESLHQKIPIDVAFGEYQDVFNFGIKEYVENHSYSGDIKELITNLIETGSYK</sequence>
<organism evidence="1">
    <name type="scientific">marine metagenome</name>
    <dbReference type="NCBI Taxonomy" id="408172"/>
    <lineage>
        <taxon>unclassified sequences</taxon>
        <taxon>metagenomes</taxon>
        <taxon>ecological metagenomes</taxon>
    </lineage>
</organism>
<protein>
    <submittedName>
        <fullName evidence="1">Uncharacterized protein</fullName>
    </submittedName>
</protein>
<accession>A0A381ZHZ3</accession>
<dbReference type="AlphaFoldDB" id="A0A381ZHZ3"/>
<dbReference type="EMBL" id="UINC01021240">
    <property type="protein sequence ID" value="SVA88363.1"/>
    <property type="molecule type" value="Genomic_DNA"/>
</dbReference>
<reference evidence="1" key="1">
    <citation type="submission" date="2018-05" db="EMBL/GenBank/DDBJ databases">
        <authorList>
            <person name="Lanie J.A."/>
            <person name="Ng W.-L."/>
            <person name="Kazmierczak K.M."/>
            <person name="Andrzejewski T.M."/>
            <person name="Davidsen T.M."/>
            <person name="Wayne K.J."/>
            <person name="Tettelin H."/>
            <person name="Glass J.I."/>
            <person name="Rusch D."/>
            <person name="Podicherti R."/>
            <person name="Tsui H.-C.T."/>
            <person name="Winkler M.E."/>
        </authorList>
    </citation>
    <scope>NUCLEOTIDE SEQUENCE</scope>
</reference>
<name>A0A381ZHZ3_9ZZZZ</name>
<gene>
    <name evidence="1" type="ORF">METZ01_LOCUS141217</name>
</gene>
<feature type="non-terminal residue" evidence="1">
    <location>
        <position position="73"/>
    </location>
</feature>